<dbReference type="Pfam" id="PF01965">
    <property type="entry name" value="DJ-1_PfpI"/>
    <property type="match status" value="1"/>
</dbReference>
<proteinExistence type="predicted"/>
<evidence type="ECO:0000256" key="3">
    <source>
        <dbReference type="ARBA" id="ARBA00023163"/>
    </source>
</evidence>
<evidence type="ECO:0000256" key="2">
    <source>
        <dbReference type="ARBA" id="ARBA00023125"/>
    </source>
</evidence>
<dbReference type="InterPro" id="IPR009057">
    <property type="entry name" value="Homeodomain-like_sf"/>
</dbReference>
<dbReference type="Proteomes" id="UP001431775">
    <property type="component" value="Unassembled WGS sequence"/>
</dbReference>
<name>A0ABT6Q5F5_9PROT</name>
<reference evidence="5" key="1">
    <citation type="submission" date="2023-05" db="EMBL/GenBank/DDBJ databases">
        <title>Whole genome sequence of Commensalibacter sp.</title>
        <authorList>
            <person name="Charoenyingcharoen P."/>
            <person name="Yukphan P."/>
        </authorList>
    </citation>
    <scope>NUCLEOTIDE SEQUENCE</scope>
    <source>
        <strain evidence="5">TBRC 10068</strain>
    </source>
</reference>
<keyword evidence="1" id="KW-0805">Transcription regulation</keyword>
<evidence type="ECO:0000256" key="1">
    <source>
        <dbReference type="ARBA" id="ARBA00023015"/>
    </source>
</evidence>
<comment type="caution">
    <text evidence="5">The sequence shown here is derived from an EMBL/GenBank/DDBJ whole genome shotgun (WGS) entry which is preliminary data.</text>
</comment>
<dbReference type="Gene3D" id="3.40.50.880">
    <property type="match status" value="1"/>
</dbReference>
<dbReference type="InterPro" id="IPR052158">
    <property type="entry name" value="INH-QAR"/>
</dbReference>
<dbReference type="PROSITE" id="PS01124">
    <property type="entry name" value="HTH_ARAC_FAMILY_2"/>
    <property type="match status" value="1"/>
</dbReference>
<keyword evidence="3" id="KW-0804">Transcription</keyword>
<dbReference type="PANTHER" id="PTHR43130:SF3">
    <property type="entry name" value="HTH-TYPE TRANSCRIPTIONAL REGULATOR RV1931C"/>
    <property type="match status" value="1"/>
</dbReference>
<dbReference type="EMBL" id="JASBAN010000001">
    <property type="protein sequence ID" value="MDI2112111.1"/>
    <property type="molecule type" value="Genomic_DNA"/>
</dbReference>
<feature type="domain" description="HTH araC/xylS-type" evidence="4">
    <location>
        <begin position="222"/>
        <end position="321"/>
    </location>
</feature>
<evidence type="ECO:0000313" key="6">
    <source>
        <dbReference type="Proteomes" id="UP001431775"/>
    </source>
</evidence>
<evidence type="ECO:0000259" key="4">
    <source>
        <dbReference type="PROSITE" id="PS01124"/>
    </source>
</evidence>
<gene>
    <name evidence="5" type="ORF">QJV33_02205</name>
</gene>
<dbReference type="InterPro" id="IPR029062">
    <property type="entry name" value="Class_I_gatase-like"/>
</dbReference>
<dbReference type="SUPFAM" id="SSF52317">
    <property type="entry name" value="Class I glutamine amidotransferase-like"/>
    <property type="match status" value="1"/>
</dbReference>
<dbReference type="Pfam" id="PF12833">
    <property type="entry name" value="HTH_18"/>
    <property type="match status" value="1"/>
</dbReference>
<dbReference type="SMART" id="SM00342">
    <property type="entry name" value="HTH_ARAC"/>
    <property type="match status" value="1"/>
</dbReference>
<dbReference type="InterPro" id="IPR018060">
    <property type="entry name" value="HTH_AraC"/>
</dbReference>
<evidence type="ECO:0000313" key="5">
    <source>
        <dbReference type="EMBL" id="MDI2112111.1"/>
    </source>
</evidence>
<dbReference type="PANTHER" id="PTHR43130">
    <property type="entry name" value="ARAC-FAMILY TRANSCRIPTIONAL REGULATOR"/>
    <property type="match status" value="1"/>
</dbReference>
<protein>
    <submittedName>
        <fullName evidence="5">Helix-turn-helix domain-containing protein</fullName>
    </submittedName>
</protein>
<dbReference type="Gene3D" id="1.10.10.60">
    <property type="entry name" value="Homeodomain-like"/>
    <property type="match status" value="2"/>
</dbReference>
<organism evidence="5 6">
    <name type="scientific">Commensalibacter nepenthis</name>
    <dbReference type="NCBI Taxonomy" id="3043872"/>
    <lineage>
        <taxon>Bacteria</taxon>
        <taxon>Pseudomonadati</taxon>
        <taxon>Pseudomonadota</taxon>
        <taxon>Alphaproteobacteria</taxon>
        <taxon>Acetobacterales</taxon>
        <taxon>Acetobacteraceae</taxon>
    </lineage>
</organism>
<dbReference type="SUPFAM" id="SSF46689">
    <property type="entry name" value="Homeodomain-like"/>
    <property type="match status" value="1"/>
</dbReference>
<dbReference type="InterPro" id="IPR002818">
    <property type="entry name" value="DJ-1/PfpI"/>
</dbReference>
<dbReference type="RefSeq" id="WP_281461784.1">
    <property type="nucleotide sequence ID" value="NZ_JASBAN010000001.1"/>
</dbReference>
<keyword evidence="6" id="KW-1185">Reference proteome</keyword>
<accession>A0ABT6Q5F5</accession>
<dbReference type="PROSITE" id="PS00041">
    <property type="entry name" value="HTH_ARAC_FAMILY_1"/>
    <property type="match status" value="1"/>
</dbReference>
<keyword evidence="2" id="KW-0238">DNA-binding</keyword>
<sequence length="326" mass="37249">MKNFQAIHIGILRYPGAQEASVLGLKDLFTIANQSAQKITEQCLPNLKVSIIDLEDKIDYTDIAFLKFYHPNRDFSAIIIPPDLQGIPSISKDDVYIKFLQCHHQKGTILASVSTGAFLLGETGLLTNRVVTTHWKYANSLQKAFPQIHINTDQLLIDDIDIITASGGLSWADLGLCLIKRLLGPVVMSETAKMCLIQPSTREQRHYSIFEPSFYHGDNDILRVQRWISTTKIRDKITLKKLSEVSKLTKRTLQRRFFKATGCNVTEYLQRFRVHQSQLFLQFTHMPIHKIAYNVGYRDEGAFTRVFTRIVGLKPSVYRCIFSVIE</sequence>
<dbReference type="InterPro" id="IPR018062">
    <property type="entry name" value="HTH_AraC-typ_CS"/>
</dbReference>